<dbReference type="PATRIC" id="fig|1481663.8.peg.3534"/>
<proteinExistence type="predicted"/>
<dbReference type="Proteomes" id="UP000053724">
    <property type="component" value="Unassembled WGS sequence"/>
</dbReference>
<gene>
    <name evidence="1" type="ORF">AAY55_16980</name>
</gene>
<evidence type="ECO:0000313" key="2">
    <source>
        <dbReference type="Proteomes" id="UP000053724"/>
    </source>
</evidence>
<reference evidence="1 2" key="1">
    <citation type="journal article" date="2015" name="Genome Biol. Evol.">
        <title>The Dynamics of Genetic Interactions between Vibrio metoecus and Vibrio cholerae, Two Close Relatives Co-Occurring in the Environment.</title>
        <authorList>
            <person name="Orata F.D."/>
            <person name="Kirchberger P.C."/>
            <person name="Meheust R."/>
            <person name="Barlow E.J."/>
            <person name="Tarr C.L."/>
            <person name="Boucher Y."/>
        </authorList>
    </citation>
    <scope>NUCLEOTIDE SEQUENCE [LARGE SCALE GENOMIC DNA]</scope>
    <source>
        <strain evidence="1 2">08-2459</strain>
    </source>
</reference>
<name>A0A0Q0KG09_VIBMT</name>
<evidence type="ECO:0000313" key="1">
    <source>
        <dbReference type="EMBL" id="KQA22517.1"/>
    </source>
</evidence>
<protein>
    <submittedName>
        <fullName evidence="1">Uncharacterized protein</fullName>
    </submittedName>
</protein>
<accession>A0A0Q0KG09</accession>
<comment type="caution">
    <text evidence="1">The sequence shown here is derived from an EMBL/GenBank/DDBJ whole genome shotgun (WGS) entry which is preliminary data.</text>
</comment>
<dbReference type="AlphaFoldDB" id="A0A0Q0KG09"/>
<dbReference type="EMBL" id="LCUF01000037">
    <property type="protein sequence ID" value="KQA22517.1"/>
    <property type="molecule type" value="Genomic_DNA"/>
</dbReference>
<dbReference type="AntiFam" id="ANF00048">
    <property type="entry name" value="Contained within repeat in Vibrio superintegron"/>
</dbReference>
<sequence>MTFLTHLFADHFTKMHQTNTRPTPKAVKLAAKTTKRSMLSWPRLRLRDKENQITAMMQLLCETKLTVFEHPTTLNNRSLLVISDCETTELSTLYYQISIKKTPNAKLCSLNAKC</sequence>
<organism evidence="1 2">
    <name type="scientific">Vibrio metoecus</name>
    <dbReference type="NCBI Taxonomy" id="1481663"/>
    <lineage>
        <taxon>Bacteria</taxon>
        <taxon>Pseudomonadati</taxon>
        <taxon>Pseudomonadota</taxon>
        <taxon>Gammaproteobacteria</taxon>
        <taxon>Vibrionales</taxon>
        <taxon>Vibrionaceae</taxon>
        <taxon>Vibrio</taxon>
    </lineage>
</organism>